<dbReference type="EMBL" id="WNTK01000005">
    <property type="protein sequence ID" value="KAG9483020.1"/>
    <property type="molecule type" value="Genomic_DNA"/>
</dbReference>
<feature type="signal peptide" evidence="1">
    <location>
        <begin position="1"/>
        <end position="25"/>
    </location>
</feature>
<evidence type="ECO:0000313" key="2">
    <source>
        <dbReference type="EMBL" id="KAG9483020.1"/>
    </source>
</evidence>
<protein>
    <recommendedName>
        <fullName evidence="4">Secreted protein</fullName>
    </recommendedName>
</protein>
<keyword evidence="1" id="KW-0732">Signal</keyword>
<dbReference type="AlphaFoldDB" id="A0A8J6K8Z8"/>
<gene>
    <name evidence="2" type="ORF">GDO78_009122</name>
</gene>
<keyword evidence="3" id="KW-1185">Reference proteome</keyword>
<proteinExistence type="predicted"/>
<comment type="caution">
    <text evidence="2">The sequence shown here is derived from an EMBL/GenBank/DDBJ whole genome shotgun (WGS) entry which is preliminary data.</text>
</comment>
<evidence type="ECO:0000313" key="3">
    <source>
        <dbReference type="Proteomes" id="UP000770717"/>
    </source>
</evidence>
<reference evidence="2" key="1">
    <citation type="thesis" date="2020" institute="ProQuest LLC" country="789 East Eisenhower Parkway, Ann Arbor, MI, USA">
        <title>Comparative Genomics and Chromosome Evolution.</title>
        <authorList>
            <person name="Mudd A.B."/>
        </authorList>
    </citation>
    <scope>NUCLEOTIDE SEQUENCE</scope>
    <source>
        <strain evidence="2">HN-11 Male</strain>
        <tissue evidence="2">Kidney and liver</tissue>
    </source>
</reference>
<accession>A0A8J6K8Z8</accession>
<sequence length="93" mass="10723">MYTFFAVVFKAVAFFCCIESRMVLSTPQQHHQNALLFQLFQTPGDRKTQGKSGQVRDLCLLPIGLILGEMLFNDHFWDTFHPVGQLLAERCSW</sequence>
<dbReference type="Proteomes" id="UP000770717">
    <property type="component" value="Unassembled WGS sequence"/>
</dbReference>
<organism evidence="2 3">
    <name type="scientific">Eleutherodactylus coqui</name>
    <name type="common">Puerto Rican coqui</name>
    <dbReference type="NCBI Taxonomy" id="57060"/>
    <lineage>
        <taxon>Eukaryota</taxon>
        <taxon>Metazoa</taxon>
        <taxon>Chordata</taxon>
        <taxon>Craniata</taxon>
        <taxon>Vertebrata</taxon>
        <taxon>Euteleostomi</taxon>
        <taxon>Amphibia</taxon>
        <taxon>Batrachia</taxon>
        <taxon>Anura</taxon>
        <taxon>Neobatrachia</taxon>
        <taxon>Hyloidea</taxon>
        <taxon>Eleutherodactylidae</taxon>
        <taxon>Eleutherodactylinae</taxon>
        <taxon>Eleutherodactylus</taxon>
        <taxon>Eleutherodactylus</taxon>
    </lineage>
</organism>
<name>A0A8J6K8Z8_ELECQ</name>
<evidence type="ECO:0000256" key="1">
    <source>
        <dbReference type="SAM" id="SignalP"/>
    </source>
</evidence>
<evidence type="ECO:0008006" key="4">
    <source>
        <dbReference type="Google" id="ProtNLM"/>
    </source>
</evidence>
<feature type="chain" id="PRO_5035326623" description="Secreted protein" evidence="1">
    <location>
        <begin position="26"/>
        <end position="93"/>
    </location>
</feature>